<dbReference type="KEGG" id="ppw:PputW619_1496"/>
<keyword evidence="2" id="KW-0449">Lipoprotein</keyword>
<protein>
    <submittedName>
        <fullName evidence="2">Lipoprotein, putative</fullName>
    </submittedName>
</protein>
<evidence type="ECO:0000256" key="1">
    <source>
        <dbReference type="SAM" id="SignalP"/>
    </source>
</evidence>
<accession>B1J4X9</accession>
<reference evidence="2" key="1">
    <citation type="submission" date="2008-02" db="EMBL/GenBank/DDBJ databases">
        <title>Complete sequence of Psuedomonas putida W619.</title>
        <authorList>
            <consortium name="US DOE Joint Genome Institute"/>
            <person name="Copeland A."/>
            <person name="Lucas S."/>
            <person name="Lapidus A."/>
            <person name="Barry K."/>
            <person name="Detter J.C."/>
            <person name="Glavina del Rio T."/>
            <person name="Dalin E."/>
            <person name="Tice H."/>
            <person name="Pitluck S."/>
            <person name="Chain P."/>
            <person name="Malfatti S."/>
            <person name="Shin M."/>
            <person name="Vergez L."/>
            <person name="Schmutz J."/>
            <person name="Larimer F."/>
            <person name="Land M."/>
            <person name="Hauser L."/>
            <person name="Kyrpides N."/>
            <person name="Kim E."/>
            <person name="Taghavi S."/>
            <person name="Vangronsveld D."/>
            <person name="van der Lelie D."/>
            <person name="Richardson P."/>
        </authorList>
    </citation>
    <scope>NUCLEOTIDE SEQUENCE</scope>
    <source>
        <strain evidence="2">W619</strain>
    </source>
</reference>
<feature type="chain" id="PRO_5002766287" evidence="1">
    <location>
        <begin position="27"/>
        <end position="164"/>
    </location>
</feature>
<proteinExistence type="predicted"/>
<dbReference type="AlphaFoldDB" id="B1J4X9"/>
<dbReference type="HOGENOM" id="CLU_139162_0_0_6"/>
<feature type="signal peptide" evidence="1">
    <location>
        <begin position="1"/>
        <end position="26"/>
    </location>
</feature>
<evidence type="ECO:0000313" key="2">
    <source>
        <dbReference type="EMBL" id="ACA72001.1"/>
    </source>
</evidence>
<name>B1J4X9_PSEPW</name>
<dbReference type="OrthoDB" id="6937253at2"/>
<gene>
    <name evidence="2" type="ordered locus">PputW619_1496</name>
</gene>
<keyword evidence="1" id="KW-0732">Signal</keyword>
<dbReference type="STRING" id="390235.PputW619_1496"/>
<sequence precursor="true">MKFNRVVIRFAMSLALLAGGSASIYAQDGTSPATTNTARIYFAGGKGSEPDKNVCSFEVKAGEYKFNGGGNNDCTNDDMYWYRLDNAPSAALITLHAEDDCRNGGDWYFKVRTYINPVTVGWQKISDLQYLKAGDIVTRGVMYEAGEYNKGGVGGKISCVTIDY</sequence>
<dbReference type="EMBL" id="CP000949">
    <property type="protein sequence ID" value="ACA72001.1"/>
    <property type="molecule type" value="Genomic_DNA"/>
</dbReference>
<organism evidence="2">
    <name type="scientific">Pseudomonas putida (strain W619)</name>
    <dbReference type="NCBI Taxonomy" id="390235"/>
    <lineage>
        <taxon>Bacteria</taxon>
        <taxon>Pseudomonadati</taxon>
        <taxon>Pseudomonadota</taxon>
        <taxon>Gammaproteobacteria</taxon>
        <taxon>Pseudomonadales</taxon>
        <taxon>Pseudomonadaceae</taxon>
        <taxon>Pseudomonas</taxon>
    </lineage>
</organism>